<dbReference type="Gene3D" id="1.10.10.10">
    <property type="entry name" value="Winged helix-like DNA-binding domain superfamily/Winged helix DNA-binding domain"/>
    <property type="match status" value="1"/>
</dbReference>
<gene>
    <name evidence="2" type="ORF">SAMN04488696_1277</name>
</gene>
<dbReference type="Pfam" id="PF09012">
    <property type="entry name" value="FeoC"/>
    <property type="match status" value="1"/>
</dbReference>
<organism evidence="2 3">
    <name type="scientific">Methanolobus profundi</name>
    <dbReference type="NCBI Taxonomy" id="487685"/>
    <lineage>
        <taxon>Archaea</taxon>
        <taxon>Methanobacteriati</taxon>
        <taxon>Methanobacteriota</taxon>
        <taxon>Stenosarchaea group</taxon>
        <taxon>Methanomicrobia</taxon>
        <taxon>Methanosarcinales</taxon>
        <taxon>Methanosarcinaceae</taxon>
        <taxon>Methanolobus</taxon>
    </lineage>
</organism>
<dbReference type="SUPFAM" id="SSF46785">
    <property type="entry name" value="Winged helix' DNA-binding domain"/>
    <property type="match status" value="1"/>
</dbReference>
<protein>
    <submittedName>
        <fullName evidence="2">FeoC like transcriptional regulator</fullName>
    </submittedName>
</protein>
<dbReference type="InterPro" id="IPR036390">
    <property type="entry name" value="WH_DNA-bd_sf"/>
</dbReference>
<evidence type="ECO:0000313" key="2">
    <source>
        <dbReference type="EMBL" id="SFM45321.1"/>
    </source>
</evidence>
<dbReference type="EMBL" id="FOUJ01000002">
    <property type="protein sequence ID" value="SFM45321.1"/>
    <property type="molecule type" value="Genomic_DNA"/>
</dbReference>
<sequence length="99" mass="11028">MVVGYRFFLKRIAAMIDSKENLTIRTIADRLNLRHDEFRDILNIMVQKGDIECIEDSSAGCSGSCPGCSRLCAGPHLSSKTGKVRSYRLTDKGRMNCKG</sequence>
<keyword evidence="3" id="KW-1185">Reference proteome</keyword>
<dbReference type="OrthoDB" id="131511at2157"/>
<reference evidence="3" key="1">
    <citation type="submission" date="2016-10" db="EMBL/GenBank/DDBJ databases">
        <authorList>
            <person name="Varghese N."/>
            <person name="Submissions S."/>
        </authorList>
    </citation>
    <scope>NUCLEOTIDE SEQUENCE [LARGE SCALE GENOMIC DNA]</scope>
    <source>
        <strain evidence="3">Mob M</strain>
    </source>
</reference>
<dbReference type="InterPro" id="IPR036388">
    <property type="entry name" value="WH-like_DNA-bd_sf"/>
</dbReference>
<evidence type="ECO:0000259" key="1">
    <source>
        <dbReference type="Pfam" id="PF09012"/>
    </source>
</evidence>
<feature type="domain" description="Transcriptional regulator HTH-type FeoC" evidence="1">
    <location>
        <begin position="9"/>
        <end position="69"/>
    </location>
</feature>
<name>A0A1I4QZA4_9EURY</name>
<accession>A0A1I4QZA4</accession>
<dbReference type="Proteomes" id="UP000198535">
    <property type="component" value="Unassembled WGS sequence"/>
</dbReference>
<proteinExistence type="predicted"/>
<dbReference type="RefSeq" id="WP_091934904.1">
    <property type="nucleotide sequence ID" value="NZ_FOUJ01000002.1"/>
</dbReference>
<evidence type="ECO:0000313" key="3">
    <source>
        <dbReference type="Proteomes" id="UP000198535"/>
    </source>
</evidence>
<dbReference type="InterPro" id="IPR015102">
    <property type="entry name" value="Tscrpt_reg_HTH_FeoC"/>
</dbReference>
<dbReference type="AlphaFoldDB" id="A0A1I4QZA4"/>
<dbReference type="STRING" id="487685.SAMN04488696_1277"/>